<organism evidence="2 3">
    <name type="scientific">Sebaldella termitidis (strain ATCC 33386 / NCTC 11300)</name>
    <dbReference type="NCBI Taxonomy" id="526218"/>
    <lineage>
        <taxon>Bacteria</taxon>
        <taxon>Fusobacteriati</taxon>
        <taxon>Fusobacteriota</taxon>
        <taxon>Fusobacteriia</taxon>
        <taxon>Fusobacteriales</taxon>
        <taxon>Leptotrichiaceae</taxon>
        <taxon>Sebaldella</taxon>
    </lineage>
</organism>
<gene>
    <name evidence="2" type="ordered locus">Sterm_3226</name>
</gene>
<dbReference type="KEGG" id="str:Sterm_3226"/>
<protein>
    <submittedName>
        <fullName evidence="2">Uncharacterized protein</fullName>
    </submittedName>
</protein>
<feature type="transmembrane region" description="Helical" evidence="1">
    <location>
        <begin position="9"/>
        <end position="38"/>
    </location>
</feature>
<dbReference type="AlphaFoldDB" id="D1APN3"/>
<keyword evidence="1" id="KW-0812">Transmembrane</keyword>
<evidence type="ECO:0000256" key="1">
    <source>
        <dbReference type="SAM" id="Phobius"/>
    </source>
</evidence>
<proteinExistence type="predicted"/>
<keyword evidence="1" id="KW-0472">Membrane</keyword>
<dbReference type="Proteomes" id="UP000000845">
    <property type="component" value="Chromosome"/>
</dbReference>
<sequence>MFMKNRKGIIIIIAGGIIYIALALGSITGFGLFCAYSIPDQDQELSTEIEK</sequence>
<name>D1APN3_SEBTE</name>
<evidence type="ECO:0000313" key="3">
    <source>
        <dbReference type="Proteomes" id="UP000000845"/>
    </source>
</evidence>
<reference evidence="3" key="1">
    <citation type="submission" date="2009-09" db="EMBL/GenBank/DDBJ databases">
        <title>The complete chromosome of Sebaldella termitidis ATCC 33386.</title>
        <authorList>
            <consortium name="US DOE Joint Genome Institute (JGI-PGF)"/>
            <person name="Lucas S."/>
            <person name="Copeland A."/>
            <person name="Lapidus A."/>
            <person name="Glavina del Rio T."/>
            <person name="Dalin E."/>
            <person name="Tice H."/>
            <person name="Bruce D."/>
            <person name="Goodwin L."/>
            <person name="Pitluck S."/>
            <person name="Kyrpides N."/>
            <person name="Mavromatis K."/>
            <person name="Ivanova N."/>
            <person name="Mikhailova N."/>
            <person name="Sims D."/>
            <person name="Meincke L."/>
            <person name="Brettin T."/>
            <person name="Detter J.C."/>
            <person name="Han C."/>
            <person name="Larimer F."/>
            <person name="Land M."/>
            <person name="Hauser L."/>
            <person name="Markowitz V."/>
            <person name="Cheng J.F."/>
            <person name="Hugenholtz P."/>
            <person name="Woyke T."/>
            <person name="Wu D."/>
            <person name="Eisen J.A."/>
        </authorList>
    </citation>
    <scope>NUCLEOTIDE SEQUENCE [LARGE SCALE GENOMIC DNA]</scope>
    <source>
        <strain evidence="3">ATCC 33386 / NCTC 11300</strain>
    </source>
</reference>
<keyword evidence="3" id="KW-1185">Reference proteome</keyword>
<dbReference type="HOGENOM" id="CLU_3103686_0_0_0"/>
<keyword evidence="1" id="KW-1133">Transmembrane helix</keyword>
<evidence type="ECO:0000313" key="2">
    <source>
        <dbReference type="EMBL" id="ACZ10067.1"/>
    </source>
</evidence>
<accession>D1APN3</accession>
<dbReference type="EMBL" id="CP001739">
    <property type="protein sequence ID" value="ACZ10067.1"/>
    <property type="molecule type" value="Genomic_DNA"/>
</dbReference>
<reference evidence="2 3" key="2">
    <citation type="journal article" date="2010" name="Stand. Genomic Sci.">
        <title>Complete genome sequence of Sebaldella termitidis type strain (NCTC 11300).</title>
        <authorList>
            <person name="Harmon-Smith M."/>
            <person name="Celia L."/>
            <person name="Chertkov O."/>
            <person name="Lapidus A."/>
            <person name="Copeland A."/>
            <person name="Glavina Del Rio T."/>
            <person name="Nolan M."/>
            <person name="Lucas S."/>
            <person name="Tice H."/>
            <person name="Cheng J.F."/>
            <person name="Han C."/>
            <person name="Detter J.C."/>
            <person name="Bruce D."/>
            <person name="Goodwin L."/>
            <person name="Pitluck S."/>
            <person name="Pati A."/>
            <person name="Liolios K."/>
            <person name="Ivanova N."/>
            <person name="Mavromatis K."/>
            <person name="Mikhailova N."/>
            <person name="Chen A."/>
            <person name="Palaniappan K."/>
            <person name="Land M."/>
            <person name="Hauser L."/>
            <person name="Chang Y.J."/>
            <person name="Jeffries C.D."/>
            <person name="Brettin T."/>
            <person name="Goker M."/>
            <person name="Beck B."/>
            <person name="Bristow J."/>
            <person name="Eisen J.A."/>
            <person name="Markowitz V."/>
            <person name="Hugenholtz P."/>
            <person name="Kyrpides N.C."/>
            <person name="Klenk H.P."/>
            <person name="Chen F."/>
        </authorList>
    </citation>
    <scope>NUCLEOTIDE SEQUENCE [LARGE SCALE GENOMIC DNA]</scope>
    <source>
        <strain evidence="3">ATCC 33386 / NCTC 11300</strain>
    </source>
</reference>